<dbReference type="EMBL" id="RIBZ01000276">
    <property type="protein sequence ID" value="RNG21243.1"/>
    <property type="molecule type" value="Genomic_DNA"/>
</dbReference>
<evidence type="ECO:0000313" key="1">
    <source>
        <dbReference type="EMBL" id="RNG21243.1"/>
    </source>
</evidence>
<reference evidence="1 2" key="1">
    <citation type="submission" date="2018-11" db="EMBL/GenBank/DDBJ databases">
        <title>The Potential of Streptomyces as Biocontrol Agents against the Tomato grey mould, Botrytis cinerea (Gray mold) Frontiers in Microbiology.</title>
        <authorList>
            <person name="Li D."/>
        </authorList>
    </citation>
    <scope>NUCLEOTIDE SEQUENCE [LARGE SCALE GENOMIC DNA]</scope>
    <source>
        <strain evidence="1 2">NEAU-LD23</strain>
    </source>
</reference>
<organism evidence="1 2">
    <name type="scientific">Streptomyces botrytidirepellens</name>
    <dbReference type="NCBI Taxonomy" id="2486417"/>
    <lineage>
        <taxon>Bacteria</taxon>
        <taxon>Bacillati</taxon>
        <taxon>Actinomycetota</taxon>
        <taxon>Actinomycetes</taxon>
        <taxon>Kitasatosporales</taxon>
        <taxon>Streptomycetaceae</taxon>
        <taxon>Streptomyces</taxon>
    </lineage>
</organism>
<protein>
    <submittedName>
        <fullName evidence="1">Uncharacterized protein</fullName>
    </submittedName>
</protein>
<name>A0A3M8VZZ3_9ACTN</name>
<sequence length="78" mass="8592">MSRAVARVLDCPVATQFAAQSIQRGVRLLPVTARLRFDREWWRTIRCAIGEERRTARLISVLVTVGGASGGRATLALL</sequence>
<dbReference type="AlphaFoldDB" id="A0A3M8VZZ3"/>
<keyword evidence="2" id="KW-1185">Reference proteome</keyword>
<dbReference type="Proteomes" id="UP000275401">
    <property type="component" value="Unassembled WGS sequence"/>
</dbReference>
<accession>A0A3M8VZZ3</accession>
<comment type="caution">
    <text evidence="1">The sequence shown here is derived from an EMBL/GenBank/DDBJ whole genome shotgun (WGS) entry which is preliminary data.</text>
</comment>
<gene>
    <name evidence="1" type="ORF">EEJ42_22690</name>
</gene>
<evidence type="ECO:0000313" key="2">
    <source>
        <dbReference type="Proteomes" id="UP000275401"/>
    </source>
</evidence>
<proteinExistence type="predicted"/>